<dbReference type="PANTHER" id="PTHR43669:SF3">
    <property type="entry name" value="ALCOHOL DEHYDROGENASE, PUTATIVE (AFU_ORTHOLOGUE AFUA_3G03445)-RELATED"/>
    <property type="match status" value="1"/>
</dbReference>
<feature type="domain" description="Ketoreductase" evidence="3">
    <location>
        <begin position="9"/>
        <end position="199"/>
    </location>
</feature>
<dbReference type="RefSeq" id="WP_090532860.1">
    <property type="nucleotide sequence ID" value="NZ_FNRQ01000002.1"/>
</dbReference>
<dbReference type="PRINTS" id="PR00081">
    <property type="entry name" value="GDHRDH"/>
</dbReference>
<dbReference type="SMART" id="SM00822">
    <property type="entry name" value="PKS_KR"/>
    <property type="match status" value="1"/>
</dbReference>
<dbReference type="STRING" id="83784.SAMN05192564_102549"/>
<dbReference type="OrthoDB" id="9806974at2"/>
<evidence type="ECO:0000256" key="1">
    <source>
        <dbReference type="ARBA" id="ARBA00006484"/>
    </source>
</evidence>
<dbReference type="Pfam" id="PF13561">
    <property type="entry name" value="adh_short_C2"/>
    <property type="match status" value="1"/>
</dbReference>
<dbReference type="InterPro" id="IPR057326">
    <property type="entry name" value="KR_dom"/>
</dbReference>
<evidence type="ECO:0000313" key="4">
    <source>
        <dbReference type="EMBL" id="SEA65112.1"/>
    </source>
</evidence>
<dbReference type="InterPro" id="IPR036291">
    <property type="entry name" value="NAD(P)-bd_dom_sf"/>
</dbReference>
<dbReference type="PROSITE" id="PS00061">
    <property type="entry name" value="ADH_SHORT"/>
    <property type="match status" value="1"/>
</dbReference>
<reference evidence="5" key="1">
    <citation type="submission" date="2016-10" db="EMBL/GenBank/DDBJ databases">
        <authorList>
            <person name="Varghese N."/>
            <person name="Submissions S."/>
        </authorList>
    </citation>
    <scope>NUCLEOTIDE SEQUENCE [LARGE SCALE GENOMIC DNA]</scope>
    <source>
        <strain evidence="5">LMG 24000</strain>
    </source>
</reference>
<proteinExistence type="inferred from homology"/>
<sequence length="269" mass="27744">MQPATGKRRRVLVTGASGGIGRAICHTLVRRALQDGSPIAIAAAGSHKSASLDALVGELRAAGAEAFPLAADLADPDDCARLVANAGDALGGLDGLVCNAGITAPAALADGSLDDWTRTFDINTRAVWLLARAARAHLAKAGGTIVAVSSMSGTFPHPGYGAYSAAKAALSMLCRQLAQEWAAHGIRVNTVSPGMIRTPLTESLYHDPEVERLRTELVPLARIGRPEDIAEAVAWLLGPASSYVTGQDLRVDGGLCDRLLGTIPGRAAS</sequence>
<evidence type="ECO:0000313" key="5">
    <source>
        <dbReference type="Proteomes" id="UP000198638"/>
    </source>
</evidence>
<accession>A0A1H4CYD2</accession>
<dbReference type="InterPro" id="IPR002347">
    <property type="entry name" value="SDR_fam"/>
</dbReference>
<dbReference type="SUPFAM" id="SSF51735">
    <property type="entry name" value="NAD(P)-binding Rossmann-fold domains"/>
    <property type="match status" value="1"/>
</dbReference>
<name>A0A1H4CYD2_9BURK</name>
<comment type="similarity">
    <text evidence="1">Belongs to the short-chain dehydrogenases/reductases (SDR) family.</text>
</comment>
<dbReference type="Gene3D" id="3.40.50.720">
    <property type="entry name" value="NAD(P)-binding Rossmann-like Domain"/>
    <property type="match status" value="1"/>
</dbReference>
<gene>
    <name evidence="4" type="ORF">SAMN05192564_102549</name>
</gene>
<dbReference type="PRINTS" id="PR00080">
    <property type="entry name" value="SDRFAMILY"/>
</dbReference>
<dbReference type="EMBL" id="FNRQ01000002">
    <property type="protein sequence ID" value="SEA65112.1"/>
    <property type="molecule type" value="Genomic_DNA"/>
</dbReference>
<evidence type="ECO:0000256" key="2">
    <source>
        <dbReference type="ARBA" id="ARBA00023002"/>
    </source>
</evidence>
<dbReference type="GO" id="GO:0016491">
    <property type="term" value="F:oxidoreductase activity"/>
    <property type="evidence" value="ECO:0007669"/>
    <property type="project" value="UniProtKB-KW"/>
</dbReference>
<dbReference type="FunFam" id="3.40.50.720:FF:000084">
    <property type="entry name" value="Short-chain dehydrogenase reductase"/>
    <property type="match status" value="1"/>
</dbReference>
<dbReference type="CDD" id="cd05233">
    <property type="entry name" value="SDR_c"/>
    <property type="match status" value="1"/>
</dbReference>
<keyword evidence="2" id="KW-0560">Oxidoreductase</keyword>
<dbReference type="AlphaFoldDB" id="A0A1H4CYD2"/>
<dbReference type="Proteomes" id="UP000198638">
    <property type="component" value="Unassembled WGS sequence"/>
</dbReference>
<evidence type="ECO:0000259" key="3">
    <source>
        <dbReference type="SMART" id="SM00822"/>
    </source>
</evidence>
<organism evidence="4 5">
    <name type="scientific">Paraburkholderia sartisoli</name>
    <dbReference type="NCBI Taxonomy" id="83784"/>
    <lineage>
        <taxon>Bacteria</taxon>
        <taxon>Pseudomonadati</taxon>
        <taxon>Pseudomonadota</taxon>
        <taxon>Betaproteobacteria</taxon>
        <taxon>Burkholderiales</taxon>
        <taxon>Burkholderiaceae</taxon>
        <taxon>Paraburkholderia</taxon>
    </lineage>
</organism>
<keyword evidence="5" id="KW-1185">Reference proteome</keyword>
<protein>
    <submittedName>
        <fullName evidence="4">Glucose 1-dehydrogenase</fullName>
    </submittedName>
</protein>
<dbReference type="InterPro" id="IPR020904">
    <property type="entry name" value="Sc_DH/Rdtase_CS"/>
</dbReference>
<dbReference type="PANTHER" id="PTHR43669">
    <property type="entry name" value="5-KETO-D-GLUCONATE 5-REDUCTASE"/>
    <property type="match status" value="1"/>
</dbReference>